<reference evidence="4" key="1">
    <citation type="submission" date="2020-12" db="UniProtKB">
        <authorList>
            <consortium name="WormBaseParasite"/>
        </authorList>
    </citation>
    <scope>IDENTIFICATION</scope>
    <source>
        <strain evidence="4">MHco3</strain>
    </source>
</reference>
<keyword evidence="1" id="KW-0175">Coiled coil</keyword>
<dbReference type="WBParaSite" id="HCON_00009502-00001">
    <property type="protein sequence ID" value="HCON_00009502-00001"/>
    <property type="gene ID" value="HCON_00009502"/>
</dbReference>
<organism evidence="3 4">
    <name type="scientific">Haemonchus contortus</name>
    <name type="common">Barber pole worm</name>
    <dbReference type="NCBI Taxonomy" id="6289"/>
    <lineage>
        <taxon>Eukaryota</taxon>
        <taxon>Metazoa</taxon>
        <taxon>Ecdysozoa</taxon>
        <taxon>Nematoda</taxon>
        <taxon>Chromadorea</taxon>
        <taxon>Rhabditida</taxon>
        <taxon>Rhabditina</taxon>
        <taxon>Rhabditomorpha</taxon>
        <taxon>Strongyloidea</taxon>
        <taxon>Trichostrongylidae</taxon>
        <taxon>Haemonchus</taxon>
    </lineage>
</organism>
<evidence type="ECO:0000256" key="1">
    <source>
        <dbReference type="SAM" id="Coils"/>
    </source>
</evidence>
<feature type="region of interest" description="Disordered" evidence="2">
    <location>
        <begin position="127"/>
        <end position="197"/>
    </location>
</feature>
<sequence length="197" mass="22493">MEVDSPVALDMDKEQELEALKRELELTRKELQSLKSRKEEPMRSGVGITVPDWAKKAARVEQLGVEQIQAILREDDDEARLACLCAGLVEDPKKWCDVPRAMEFYNHLTKQLKEYGVYLESLKVPKSMKPGGPAHAVDKKGGPPTTDGRISERHLKRVEKRQERVRPRQVARGLCHLNIRSEDRSSEEGGMLRREEP</sequence>
<dbReference type="Proteomes" id="UP000025227">
    <property type="component" value="Unplaced"/>
</dbReference>
<keyword evidence="3" id="KW-1185">Reference proteome</keyword>
<accession>A0A7I4XTK4</accession>
<proteinExistence type="predicted"/>
<feature type="coiled-coil region" evidence="1">
    <location>
        <begin position="10"/>
        <end position="37"/>
    </location>
</feature>
<dbReference type="OrthoDB" id="5866377at2759"/>
<evidence type="ECO:0000313" key="4">
    <source>
        <dbReference type="WBParaSite" id="HCON_00009502-00001"/>
    </source>
</evidence>
<evidence type="ECO:0000313" key="3">
    <source>
        <dbReference type="Proteomes" id="UP000025227"/>
    </source>
</evidence>
<name>A0A7I4XTK4_HAECO</name>
<evidence type="ECO:0000256" key="2">
    <source>
        <dbReference type="SAM" id="MobiDB-lite"/>
    </source>
</evidence>
<protein>
    <submittedName>
        <fullName evidence="4">Ubiquitin-like domain-containing protein</fullName>
    </submittedName>
</protein>
<feature type="compositionally biased region" description="Basic and acidic residues" evidence="2">
    <location>
        <begin position="179"/>
        <end position="197"/>
    </location>
</feature>
<dbReference type="AlphaFoldDB" id="A0A7I4XTK4"/>